<evidence type="ECO:0000313" key="2">
    <source>
        <dbReference type="EMBL" id="APH71798.1"/>
    </source>
</evidence>
<feature type="region of interest" description="Disordered" evidence="1">
    <location>
        <begin position="114"/>
        <end position="137"/>
    </location>
</feature>
<gene>
    <name evidence="2" type="ORF">BSQ44_10755</name>
</gene>
<evidence type="ECO:0000256" key="1">
    <source>
        <dbReference type="SAM" id="MobiDB-lite"/>
    </source>
</evidence>
<dbReference type="EMBL" id="CP018171">
    <property type="protein sequence ID" value="APH71798.1"/>
    <property type="molecule type" value="Genomic_DNA"/>
</dbReference>
<dbReference type="Proteomes" id="UP000182840">
    <property type="component" value="Chromosome"/>
</dbReference>
<name>A0A1L3SQW8_9HYPH</name>
<sequence length="137" mass="14507">MDVQAAMVDERMLRRVIALLVSFADLAERVAGRSAPVRWLVLLILRHAEMVAEDFVFDAAGMPPAALEGIAAVGNDPDDALCLAARFYALAVALCALLPIGGRFDWRSVQRSLSSGPVAPGSGRALSGYAPKPNDTS</sequence>
<dbReference type="AlphaFoldDB" id="A0A1L3SQW8"/>
<evidence type="ECO:0000313" key="3">
    <source>
        <dbReference type="Proteomes" id="UP000182840"/>
    </source>
</evidence>
<accession>A0A1L3SQW8</accession>
<protein>
    <submittedName>
        <fullName evidence="2">Uncharacterized protein</fullName>
    </submittedName>
</protein>
<reference evidence="3" key="1">
    <citation type="submission" date="2016-11" db="EMBL/GenBank/DDBJ databases">
        <title>Mesorhizobium oceanicum sp. nov., isolated from deep seawater in South China Sea.</title>
        <authorList>
            <person name="Fu G.-Y."/>
        </authorList>
    </citation>
    <scope>NUCLEOTIDE SEQUENCE [LARGE SCALE GENOMIC DNA]</scope>
    <source>
        <strain evidence="3">B7</strain>
    </source>
</reference>
<proteinExistence type="predicted"/>
<dbReference type="RefSeq" id="WP_072603921.1">
    <property type="nucleotide sequence ID" value="NZ_CP018171.1"/>
</dbReference>
<dbReference type="OrthoDB" id="8101426at2"/>
<organism evidence="2 3">
    <name type="scientific">Aquibium oceanicum</name>
    <dbReference type="NCBI Taxonomy" id="1670800"/>
    <lineage>
        <taxon>Bacteria</taxon>
        <taxon>Pseudomonadati</taxon>
        <taxon>Pseudomonadota</taxon>
        <taxon>Alphaproteobacteria</taxon>
        <taxon>Hyphomicrobiales</taxon>
        <taxon>Phyllobacteriaceae</taxon>
        <taxon>Aquibium</taxon>
    </lineage>
</organism>
<keyword evidence="3" id="KW-1185">Reference proteome</keyword>
<dbReference type="KEGG" id="meso:BSQ44_10755"/>